<sequence>MSHPTRHQPQWRPSWALLLFLIAVICSTHPSHAATYEIPVSKQAEAPAATTDANSEGNRIFSSKYLGNSVVTNQKNLGYAGIITLGNPPQSFTVVFDTGSDMIVVTSDQCQGLHCNDMPHYTCTSCTRTPYSYNITYGDGTWGAGPIVADTVSIGGLVIHDQQILDVTRSGLDMSTYGPGIAGLVGLMPSSPVRNAVPPLATIFKDKLLDMNVFSVYLTSSLESKQGGSFLFGGIDHTKYLGELNYVPISSGINVKPGMWYIDAEAAHTGNVPVAGYTKAPWLFDTGTSFIAVPTAFAKAFHDNIPGANFTSTNKYYTLPCTGNYTFSLTFNNVTYEVPYLDYIASLNKEKTLCASLVMPLGNYEMYILGDPFLRQVYTVYDFTPASSRIGLAKVIATPGSLGEEGLSGNPVPGGETIVPLRSHGRRLESGVTGLLFLCTLMAMVAM</sequence>
<dbReference type="PANTHER" id="PTHR47966">
    <property type="entry name" value="BETA-SITE APP-CLEAVING ENZYME, ISOFORM A-RELATED"/>
    <property type="match status" value="1"/>
</dbReference>
<evidence type="ECO:0000313" key="9">
    <source>
        <dbReference type="Proteomes" id="UP000696485"/>
    </source>
</evidence>
<comment type="caution">
    <text evidence="8">The sequence shown here is derived from an EMBL/GenBank/DDBJ whole genome shotgun (WGS) entry which is preliminary data.</text>
</comment>
<keyword evidence="4" id="KW-1015">Disulfide bond</keyword>
<keyword evidence="5" id="KW-0645">Protease</keyword>
<dbReference type="AlphaFoldDB" id="A0A9P5SFE1"/>
<dbReference type="Proteomes" id="UP000696485">
    <property type="component" value="Unassembled WGS sequence"/>
</dbReference>
<proteinExistence type="inferred from homology"/>
<keyword evidence="9" id="KW-1185">Reference proteome</keyword>
<feature type="disulfide bond" evidence="4">
    <location>
        <begin position="110"/>
        <end position="115"/>
    </location>
</feature>
<keyword evidence="5" id="KW-0378">Hydrolase</keyword>
<dbReference type="InterPro" id="IPR021109">
    <property type="entry name" value="Peptidase_aspartic_dom_sf"/>
</dbReference>
<dbReference type="InterPro" id="IPR033121">
    <property type="entry name" value="PEPTIDASE_A1"/>
</dbReference>
<dbReference type="Gene3D" id="2.40.70.10">
    <property type="entry name" value="Acid Proteases"/>
    <property type="match status" value="2"/>
</dbReference>
<evidence type="ECO:0000256" key="4">
    <source>
        <dbReference type="PIRSR" id="PIRSR601461-2"/>
    </source>
</evidence>
<feature type="active site" evidence="3">
    <location>
        <position position="97"/>
    </location>
</feature>
<dbReference type="GO" id="GO:0004190">
    <property type="term" value="F:aspartic-type endopeptidase activity"/>
    <property type="evidence" value="ECO:0007669"/>
    <property type="project" value="UniProtKB-KW"/>
</dbReference>
<dbReference type="PANTHER" id="PTHR47966:SF51">
    <property type="entry name" value="BETA-SITE APP-CLEAVING ENZYME, ISOFORM A-RELATED"/>
    <property type="match status" value="1"/>
</dbReference>
<dbReference type="InterPro" id="IPR001969">
    <property type="entry name" value="Aspartic_peptidase_AS"/>
</dbReference>
<name>A0A9P5SFE1_9FUNG</name>
<gene>
    <name evidence="8" type="ORF">BG006_008851</name>
</gene>
<evidence type="ECO:0000256" key="5">
    <source>
        <dbReference type="RuleBase" id="RU000454"/>
    </source>
</evidence>
<keyword evidence="6" id="KW-0732">Signal</keyword>
<dbReference type="PROSITE" id="PS51767">
    <property type="entry name" value="PEPTIDASE_A1"/>
    <property type="match status" value="1"/>
</dbReference>
<feature type="active site" evidence="3">
    <location>
        <position position="285"/>
    </location>
</feature>
<dbReference type="InterPro" id="IPR001461">
    <property type="entry name" value="Aspartic_peptidase_A1"/>
</dbReference>
<dbReference type="PRINTS" id="PR00792">
    <property type="entry name" value="PEPSIN"/>
</dbReference>
<feature type="chain" id="PRO_5040263736" description="Peptidase A1 domain-containing protein" evidence="6">
    <location>
        <begin position="34"/>
        <end position="447"/>
    </location>
</feature>
<evidence type="ECO:0000256" key="2">
    <source>
        <dbReference type="ARBA" id="ARBA00022750"/>
    </source>
</evidence>
<dbReference type="PROSITE" id="PS00141">
    <property type="entry name" value="ASP_PROTEASE"/>
    <property type="match status" value="1"/>
</dbReference>
<organism evidence="8 9">
    <name type="scientific">Podila minutissima</name>
    <dbReference type="NCBI Taxonomy" id="64525"/>
    <lineage>
        <taxon>Eukaryota</taxon>
        <taxon>Fungi</taxon>
        <taxon>Fungi incertae sedis</taxon>
        <taxon>Mucoromycota</taxon>
        <taxon>Mortierellomycotina</taxon>
        <taxon>Mortierellomycetes</taxon>
        <taxon>Mortierellales</taxon>
        <taxon>Mortierellaceae</taxon>
        <taxon>Podila</taxon>
    </lineage>
</organism>
<evidence type="ECO:0000256" key="1">
    <source>
        <dbReference type="ARBA" id="ARBA00007447"/>
    </source>
</evidence>
<evidence type="ECO:0000313" key="8">
    <source>
        <dbReference type="EMBL" id="KAF9327907.1"/>
    </source>
</evidence>
<dbReference type="GO" id="GO:0006508">
    <property type="term" value="P:proteolysis"/>
    <property type="evidence" value="ECO:0007669"/>
    <property type="project" value="UniProtKB-KW"/>
</dbReference>
<comment type="similarity">
    <text evidence="1 5">Belongs to the peptidase A1 family.</text>
</comment>
<dbReference type="Pfam" id="PF00026">
    <property type="entry name" value="Asp"/>
    <property type="match status" value="1"/>
</dbReference>
<dbReference type="EMBL" id="JAAAUY010000615">
    <property type="protein sequence ID" value="KAF9327907.1"/>
    <property type="molecule type" value="Genomic_DNA"/>
</dbReference>
<accession>A0A9P5SFE1</accession>
<dbReference type="InterPro" id="IPR034164">
    <property type="entry name" value="Pepsin-like_dom"/>
</dbReference>
<feature type="signal peptide" evidence="6">
    <location>
        <begin position="1"/>
        <end position="33"/>
    </location>
</feature>
<evidence type="ECO:0000259" key="7">
    <source>
        <dbReference type="PROSITE" id="PS51767"/>
    </source>
</evidence>
<dbReference type="SUPFAM" id="SSF50630">
    <property type="entry name" value="Acid proteases"/>
    <property type="match status" value="1"/>
</dbReference>
<keyword evidence="2 5" id="KW-0064">Aspartyl protease</keyword>
<dbReference type="CDD" id="cd05471">
    <property type="entry name" value="pepsin_like"/>
    <property type="match status" value="1"/>
</dbReference>
<evidence type="ECO:0000256" key="3">
    <source>
        <dbReference type="PIRSR" id="PIRSR601461-1"/>
    </source>
</evidence>
<feature type="domain" description="Peptidase A1" evidence="7">
    <location>
        <begin position="79"/>
        <end position="393"/>
    </location>
</feature>
<reference evidence="8" key="1">
    <citation type="journal article" date="2020" name="Fungal Divers.">
        <title>Resolving the Mortierellaceae phylogeny through synthesis of multi-gene phylogenetics and phylogenomics.</title>
        <authorList>
            <person name="Vandepol N."/>
            <person name="Liber J."/>
            <person name="Desiro A."/>
            <person name="Na H."/>
            <person name="Kennedy M."/>
            <person name="Barry K."/>
            <person name="Grigoriev I.V."/>
            <person name="Miller A.N."/>
            <person name="O'Donnell K."/>
            <person name="Stajich J.E."/>
            <person name="Bonito G."/>
        </authorList>
    </citation>
    <scope>NUCLEOTIDE SEQUENCE</scope>
    <source>
        <strain evidence="8">NVP1</strain>
    </source>
</reference>
<protein>
    <recommendedName>
        <fullName evidence="7">Peptidase A1 domain-containing protein</fullName>
    </recommendedName>
</protein>
<evidence type="ECO:0000256" key="6">
    <source>
        <dbReference type="SAM" id="SignalP"/>
    </source>
</evidence>